<organism evidence="12 13">
    <name type="scientific">Smittium culicis</name>
    <dbReference type="NCBI Taxonomy" id="133412"/>
    <lineage>
        <taxon>Eukaryota</taxon>
        <taxon>Fungi</taxon>
        <taxon>Fungi incertae sedis</taxon>
        <taxon>Zoopagomycota</taxon>
        <taxon>Kickxellomycotina</taxon>
        <taxon>Harpellomycetes</taxon>
        <taxon>Harpellales</taxon>
        <taxon>Legeriomycetaceae</taxon>
        <taxon>Smittium</taxon>
    </lineage>
</organism>
<feature type="transmembrane region" description="Helical" evidence="10">
    <location>
        <begin position="186"/>
        <end position="206"/>
    </location>
</feature>
<keyword evidence="7 8" id="KW-0407">Ion channel</keyword>
<evidence type="ECO:0000256" key="1">
    <source>
        <dbReference type="ARBA" id="ARBA00004141"/>
    </source>
</evidence>
<keyword evidence="2 8" id="KW-0813">Transport</keyword>
<dbReference type="EMBL" id="LSSN01004240">
    <property type="protein sequence ID" value="OMJ11879.1"/>
    <property type="molecule type" value="Genomic_DNA"/>
</dbReference>
<evidence type="ECO:0000256" key="4">
    <source>
        <dbReference type="ARBA" id="ARBA00022989"/>
    </source>
</evidence>
<dbReference type="Gene3D" id="1.10.287.70">
    <property type="match status" value="2"/>
</dbReference>
<comment type="caution">
    <text evidence="12">The sequence shown here is derived from an EMBL/GenBank/DDBJ whole genome shotgun (WGS) entry which is preliminary data.</text>
</comment>
<feature type="transmembrane region" description="Helical" evidence="10">
    <location>
        <begin position="239"/>
        <end position="257"/>
    </location>
</feature>
<feature type="transmembrane region" description="Helical" evidence="10">
    <location>
        <begin position="110"/>
        <end position="131"/>
    </location>
</feature>
<keyword evidence="3 8" id="KW-0812">Transmembrane</keyword>
<feature type="transmembrane region" description="Helical" evidence="10">
    <location>
        <begin position="423"/>
        <end position="444"/>
    </location>
</feature>
<evidence type="ECO:0000259" key="11">
    <source>
        <dbReference type="Pfam" id="PF07885"/>
    </source>
</evidence>
<evidence type="ECO:0000313" key="12">
    <source>
        <dbReference type="EMBL" id="OMJ11879.1"/>
    </source>
</evidence>
<dbReference type="STRING" id="133412.A0A1R1XB69"/>
<keyword evidence="5 8" id="KW-0406">Ion transport</keyword>
<evidence type="ECO:0000256" key="7">
    <source>
        <dbReference type="ARBA" id="ARBA00023303"/>
    </source>
</evidence>
<evidence type="ECO:0000256" key="9">
    <source>
        <dbReference type="SAM" id="MobiDB-lite"/>
    </source>
</evidence>
<dbReference type="GO" id="GO:0015271">
    <property type="term" value="F:outward rectifier potassium channel activity"/>
    <property type="evidence" value="ECO:0007669"/>
    <property type="project" value="TreeGrafter"/>
</dbReference>
<name>A0A1R1XB69_9FUNG</name>
<evidence type="ECO:0000313" key="13">
    <source>
        <dbReference type="Proteomes" id="UP000187283"/>
    </source>
</evidence>
<dbReference type="GO" id="GO:0030322">
    <property type="term" value="P:stabilization of membrane potential"/>
    <property type="evidence" value="ECO:0007669"/>
    <property type="project" value="TreeGrafter"/>
</dbReference>
<proteinExistence type="inferred from homology"/>
<evidence type="ECO:0000256" key="6">
    <source>
        <dbReference type="ARBA" id="ARBA00023136"/>
    </source>
</evidence>
<evidence type="ECO:0000256" key="10">
    <source>
        <dbReference type="SAM" id="Phobius"/>
    </source>
</evidence>
<keyword evidence="6 10" id="KW-0472">Membrane</keyword>
<feature type="transmembrane region" description="Helical" evidence="10">
    <location>
        <begin position="369"/>
        <end position="388"/>
    </location>
</feature>
<protein>
    <submittedName>
        <fullName evidence="12">Outward-rectifier potassium channel TOK1</fullName>
    </submittedName>
</protein>
<evidence type="ECO:0000256" key="5">
    <source>
        <dbReference type="ARBA" id="ARBA00023065"/>
    </source>
</evidence>
<dbReference type="InterPro" id="IPR013099">
    <property type="entry name" value="K_chnl_dom"/>
</dbReference>
<dbReference type="PRINTS" id="PR01333">
    <property type="entry name" value="2POREKCHANEL"/>
</dbReference>
<dbReference type="PANTHER" id="PTHR11003:SF291">
    <property type="entry name" value="IP11374P"/>
    <property type="match status" value="1"/>
</dbReference>
<gene>
    <name evidence="12" type="ORF">AYI70_g9437</name>
</gene>
<feature type="transmembrane region" description="Helical" evidence="10">
    <location>
        <begin position="77"/>
        <end position="98"/>
    </location>
</feature>
<evidence type="ECO:0000256" key="3">
    <source>
        <dbReference type="ARBA" id="ARBA00022692"/>
    </source>
</evidence>
<keyword evidence="13" id="KW-1185">Reference proteome</keyword>
<comment type="subcellular location">
    <subcellularLocation>
        <location evidence="1">Membrane</location>
        <topology evidence="1">Multi-pass membrane protein</topology>
    </subcellularLocation>
</comment>
<reference evidence="12 13" key="1">
    <citation type="submission" date="2017-01" db="EMBL/GenBank/DDBJ databases">
        <authorList>
            <person name="Mah S.A."/>
            <person name="Swanson W.J."/>
            <person name="Moy G.W."/>
            <person name="Vacquier V.D."/>
        </authorList>
    </citation>
    <scope>NUCLEOTIDE SEQUENCE [LARGE SCALE GENOMIC DNA]</scope>
    <source>
        <strain evidence="12 13">GSMNP</strain>
    </source>
</reference>
<evidence type="ECO:0000256" key="2">
    <source>
        <dbReference type="ARBA" id="ARBA00022448"/>
    </source>
</evidence>
<dbReference type="GO" id="GO:0005886">
    <property type="term" value="C:plasma membrane"/>
    <property type="evidence" value="ECO:0007669"/>
    <property type="project" value="TreeGrafter"/>
</dbReference>
<dbReference type="OrthoDB" id="297496at2759"/>
<feature type="domain" description="Potassium channel" evidence="11">
    <location>
        <begin position="377"/>
        <end position="448"/>
    </location>
</feature>
<keyword evidence="4 10" id="KW-1133">Transmembrane helix</keyword>
<dbReference type="AlphaFoldDB" id="A0A1R1XB69"/>
<comment type="similarity">
    <text evidence="8">Belongs to the two pore domain potassium channel (TC 1.A.1.8) family.</text>
</comment>
<sequence>MSDLSPDAASEQITNRNSLDDNAPSKNRSEIHINIITDSNDTTPDVIGDEYFDEPPQNEKNLTCKVKSKSDHRKSTYRSIVTLAGLLSPISLIANGMYLTGSWIQISDEISSTPALGVGGIIFSSVFPIIAKDKIPGYDLNNDHFAALSGFIVSLVILLLLLYDFIKTDYFAKRGSGMSRSQRKLHFSTIAIYAWACLGGVLMMFLEKFPFYKGLYLSFVTVTTIGFGDFYPTSNFSRSVTICWFFIGIVLLGLYLLNTRNVVIQLMSERYHRQLVKLAQKKNEFDKTAVKKYKMMELQARQSNSLKSKVYKWYLRKGISKKKLKDFEVPKWMKNSQSFFRSKTRESESEKKKKISLYNRTKTKLNRRLFFISTFNIIMWFVLTGIFYSLESHQWDYMDSLWFCFVAFTTLGYGDVSPKTKSGITFFDFIVITAVSCYTAFLVISVERFQFALQHYLKSEHKYEEQYNYSIFRKKLFQLDHRKLKLPLSHSRGSSTAFSEKKVNINDDSHIIEVVPSSKIWPKAEYWKKKTL</sequence>
<dbReference type="Pfam" id="PF07885">
    <property type="entry name" value="Ion_trans_2"/>
    <property type="match status" value="2"/>
</dbReference>
<dbReference type="GO" id="GO:0022841">
    <property type="term" value="F:potassium ion leak channel activity"/>
    <property type="evidence" value="ECO:0007669"/>
    <property type="project" value="TreeGrafter"/>
</dbReference>
<feature type="transmembrane region" description="Helical" evidence="10">
    <location>
        <begin position="143"/>
        <end position="166"/>
    </location>
</feature>
<dbReference type="InterPro" id="IPR003280">
    <property type="entry name" value="2pore_dom_K_chnl"/>
</dbReference>
<dbReference type="PANTHER" id="PTHR11003">
    <property type="entry name" value="POTASSIUM CHANNEL, SUBFAMILY K"/>
    <property type="match status" value="1"/>
</dbReference>
<dbReference type="Proteomes" id="UP000187283">
    <property type="component" value="Unassembled WGS sequence"/>
</dbReference>
<dbReference type="SUPFAM" id="SSF81324">
    <property type="entry name" value="Voltage-gated potassium channels"/>
    <property type="match status" value="2"/>
</dbReference>
<evidence type="ECO:0000256" key="8">
    <source>
        <dbReference type="RuleBase" id="RU003857"/>
    </source>
</evidence>
<accession>A0A1R1XB69</accession>
<feature type="domain" description="Potassium channel" evidence="11">
    <location>
        <begin position="193"/>
        <end position="263"/>
    </location>
</feature>
<feature type="region of interest" description="Disordered" evidence="9">
    <location>
        <begin position="1"/>
        <end position="28"/>
    </location>
</feature>